<organism evidence="2 3">
    <name type="scientific">Planoprotostelium fungivorum</name>
    <dbReference type="NCBI Taxonomy" id="1890364"/>
    <lineage>
        <taxon>Eukaryota</taxon>
        <taxon>Amoebozoa</taxon>
        <taxon>Evosea</taxon>
        <taxon>Variosea</taxon>
        <taxon>Cavosteliida</taxon>
        <taxon>Cavosteliaceae</taxon>
        <taxon>Planoprotostelium</taxon>
    </lineage>
</organism>
<keyword evidence="3" id="KW-1185">Reference proteome</keyword>
<protein>
    <submittedName>
        <fullName evidence="2">Uncharacterized protein</fullName>
    </submittedName>
</protein>
<evidence type="ECO:0000313" key="3">
    <source>
        <dbReference type="Proteomes" id="UP000241769"/>
    </source>
</evidence>
<comment type="caution">
    <text evidence="2">The sequence shown here is derived from an EMBL/GenBank/DDBJ whole genome shotgun (WGS) entry which is preliminary data.</text>
</comment>
<dbReference type="Proteomes" id="UP000241769">
    <property type="component" value="Unassembled WGS sequence"/>
</dbReference>
<reference evidence="2 3" key="1">
    <citation type="journal article" date="2018" name="Genome Biol. Evol.">
        <title>Multiple Roots of Fruiting Body Formation in Amoebozoa.</title>
        <authorList>
            <person name="Hillmann F."/>
            <person name="Forbes G."/>
            <person name="Novohradska S."/>
            <person name="Ferling I."/>
            <person name="Riege K."/>
            <person name="Groth M."/>
            <person name="Westermann M."/>
            <person name="Marz M."/>
            <person name="Spaller T."/>
            <person name="Winckler T."/>
            <person name="Schaap P."/>
            <person name="Glockner G."/>
        </authorList>
    </citation>
    <scope>NUCLEOTIDE SEQUENCE [LARGE SCALE GENOMIC DNA]</scope>
    <source>
        <strain evidence="2 3">Jena</strain>
    </source>
</reference>
<evidence type="ECO:0000256" key="1">
    <source>
        <dbReference type="SAM" id="MobiDB-lite"/>
    </source>
</evidence>
<dbReference type="InParanoid" id="A0A2P6NQI9"/>
<sequence length="65" mass="7160">MKIPPIHTDKKFGRIMRNRPERNTTGGLDILTRSSPKCVHLQPYLRASSEDVSQPSAADGTAAIQ</sequence>
<dbReference type="AlphaFoldDB" id="A0A2P6NQI9"/>
<gene>
    <name evidence="2" type="ORF">PROFUN_05742</name>
</gene>
<dbReference type="EMBL" id="MDYQ01000034">
    <property type="protein sequence ID" value="PRP86226.1"/>
    <property type="molecule type" value="Genomic_DNA"/>
</dbReference>
<name>A0A2P6NQI9_9EUKA</name>
<accession>A0A2P6NQI9</accession>
<evidence type="ECO:0000313" key="2">
    <source>
        <dbReference type="EMBL" id="PRP86226.1"/>
    </source>
</evidence>
<feature type="region of interest" description="Disordered" evidence="1">
    <location>
        <begin position="46"/>
        <end position="65"/>
    </location>
</feature>
<proteinExistence type="predicted"/>